<accession>A0A366E596</accession>
<gene>
    <name evidence="8" type="ORF">DFR74_101700</name>
</gene>
<protein>
    <submittedName>
        <fullName evidence="8">Putative integral membrane protein</fullName>
    </submittedName>
</protein>
<evidence type="ECO:0000256" key="4">
    <source>
        <dbReference type="ARBA" id="ARBA00023136"/>
    </source>
</evidence>
<evidence type="ECO:0000256" key="6">
    <source>
        <dbReference type="SAM" id="Phobius"/>
    </source>
</evidence>
<evidence type="ECO:0000259" key="7">
    <source>
        <dbReference type="Pfam" id="PF06305"/>
    </source>
</evidence>
<organism evidence="8 9">
    <name type="scientific">Nocardia puris</name>
    <dbReference type="NCBI Taxonomy" id="208602"/>
    <lineage>
        <taxon>Bacteria</taxon>
        <taxon>Bacillati</taxon>
        <taxon>Actinomycetota</taxon>
        <taxon>Actinomycetes</taxon>
        <taxon>Mycobacteriales</taxon>
        <taxon>Nocardiaceae</taxon>
        <taxon>Nocardia</taxon>
    </lineage>
</organism>
<keyword evidence="1" id="KW-1003">Cell membrane</keyword>
<name>A0A366E596_9NOCA</name>
<keyword evidence="9" id="KW-1185">Reference proteome</keyword>
<proteinExistence type="predicted"/>
<feature type="region of interest" description="Disordered" evidence="5">
    <location>
        <begin position="20"/>
        <end position="50"/>
    </location>
</feature>
<dbReference type="InterPro" id="IPR010445">
    <property type="entry name" value="LapA_dom"/>
</dbReference>
<keyword evidence="3 6" id="KW-1133">Transmembrane helix</keyword>
<feature type="transmembrane region" description="Helical" evidence="6">
    <location>
        <begin position="58"/>
        <end position="77"/>
    </location>
</feature>
<evidence type="ECO:0000313" key="8">
    <source>
        <dbReference type="EMBL" id="RBO96684.1"/>
    </source>
</evidence>
<feature type="domain" description="Lipopolysaccharide assembly protein A" evidence="7">
    <location>
        <begin position="79"/>
        <end position="128"/>
    </location>
</feature>
<dbReference type="GO" id="GO:0005886">
    <property type="term" value="C:plasma membrane"/>
    <property type="evidence" value="ECO:0007669"/>
    <property type="project" value="InterPro"/>
</dbReference>
<comment type="caution">
    <text evidence="8">The sequence shown here is derived from an EMBL/GenBank/DDBJ whole genome shotgun (WGS) entry which is preliminary data.</text>
</comment>
<evidence type="ECO:0000256" key="3">
    <source>
        <dbReference type="ARBA" id="ARBA00022989"/>
    </source>
</evidence>
<keyword evidence="2 6" id="KW-0812">Transmembrane</keyword>
<feature type="transmembrane region" description="Helical" evidence="6">
    <location>
        <begin position="97"/>
        <end position="121"/>
    </location>
</feature>
<reference evidence="8 9" key="1">
    <citation type="submission" date="2018-06" db="EMBL/GenBank/DDBJ databases">
        <title>Genomic Encyclopedia of Type Strains, Phase IV (KMG-IV): sequencing the most valuable type-strain genomes for metagenomic binning, comparative biology and taxonomic classification.</title>
        <authorList>
            <person name="Goeker M."/>
        </authorList>
    </citation>
    <scope>NUCLEOTIDE SEQUENCE [LARGE SCALE GENOMIC DNA]</scope>
    <source>
        <strain evidence="8 9">DSM 44599</strain>
    </source>
</reference>
<dbReference type="Proteomes" id="UP000252586">
    <property type="component" value="Unassembled WGS sequence"/>
</dbReference>
<evidence type="ECO:0000256" key="1">
    <source>
        <dbReference type="ARBA" id="ARBA00022475"/>
    </source>
</evidence>
<dbReference type="STRING" id="1210090.GCA_001613185_06246"/>
<dbReference type="Pfam" id="PF06305">
    <property type="entry name" value="LapA_dom"/>
    <property type="match status" value="1"/>
</dbReference>
<dbReference type="EMBL" id="QNRE01000001">
    <property type="protein sequence ID" value="RBO96684.1"/>
    <property type="molecule type" value="Genomic_DNA"/>
</dbReference>
<keyword evidence="4 6" id="KW-0472">Membrane</keyword>
<sequence length="129" mass="13657">MRVCAIAIVHDRGMSANAEYQPDAGGADLPPEAAPKTAPESRPAMTGDAPDLSSRTGYAWVGLVVGALILVVLLIFILQNLDTVEVSLFFWDFHLPIGVTVLLSVIAGALVMALVGGVRILQLRRAAKH</sequence>
<evidence type="ECO:0000256" key="2">
    <source>
        <dbReference type="ARBA" id="ARBA00022692"/>
    </source>
</evidence>
<evidence type="ECO:0000313" key="9">
    <source>
        <dbReference type="Proteomes" id="UP000252586"/>
    </source>
</evidence>
<dbReference type="AlphaFoldDB" id="A0A366E596"/>
<evidence type="ECO:0000256" key="5">
    <source>
        <dbReference type="SAM" id="MobiDB-lite"/>
    </source>
</evidence>